<feature type="compositionally biased region" description="Basic and acidic residues" evidence="1">
    <location>
        <begin position="32"/>
        <end position="45"/>
    </location>
</feature>
<comment type="caution">
    <text evidence="2">The sequence shown here is derived from an EMBL/GenBank/DDBJ whole genome shotgun (WGS) entry which is preliminary data.</text>
</comment>
<evidence type="ECO:0000313" key="3">
    <source>
        <dbReference type="Proteomes" id="UP000465221"/>
    </source>
</evidence>
<gene>
    <name evidence="2" type="ORF">IFM46972_06541</name>
</gene>
<accession>A0A8H3P0Y6</accession>
<name>A0A8H3P0Y6_9EURO</name>
<proteinExistence type="predicted"/>
<dbReference type="AlphaFoldDB" id="A0A8H3P0Y6"/>
<feature type="compositionally biased region" description="Basic and acidic residues" evidence="1">
    <location>
        <begin position="65"/>
        <end position="79"/>
    </location>
</feature>
<evidence type="ECO:0000256" key="1">
    <source>
        <dbReference type="SAM" id="MobiDB-lite"/>
    </source>
</evidence>
<organism evidence="2 3">
    <name type="scientific">Aspergillus udagawae</name>
    <dbReference type="NCBI Taxonomy" id="91492"/>
    <lineage>
        <taxon>Eukaryota</taxon>
        <taxon>Fungi</taxon>
        <taxon>Dikarya</taxon>
        <taxon>Ascomycota</taxon>
        <taxon>Pezizomycotina</taxon>
        <taxon>Eurotiomycetes</taxon>
        <taxon>Eurotiomycetidae</taxon>
        <taxon>Eurotiales</taxon>
        <taxon>Aspergillaceae</taxon>
        <taxon>Aspergillus</taxon>
        <taxon>Aspergillus subgen. Fumigati</taxon>
    </lineage>
</organism>
<dbReference type="EMBL" id="BLKC01000045">
    <property type="protein sequence ID" value="GFF41440.1"/>
    <property type="molecule type" value="Genomic_DNA"/>
</dbReference>
<reference evidence="2 3" key="1">
    <citation type="submission" date="2020-01" db="EMBL/GenBank/DDBJ databases">
        <title>Draft genome sequence of Aspergillus udagawae IFM 46972.</title>
        <authorList>
            <person name="Takahashi H."/>
            <person name="Yaguchi T."/>
        </authorList>
    </citation>
    <scope>NUCLEOTIDE SEQUENCE [LARGE SCALE GENOMIC DNA]</scope>
    <source>
        <strain evidence="2 3">IFM 46972</strain>
    </source>
</reference>
<sequence>MQDPTNLQQDGQPCVLQGWQNSSSNWGNHFIDPARVDSKSSRDTEYGQIGDARGPNFEAGGATINEEKERREEGGDIGEAQRHIAFWRGIK</sequence>
<feature type="region of interest" description="Disordered" evidence="1">
    <location>
        <begin position="1"/>
        <end position="20"/>
    </location>
</feature>
<feature type="region of interest" description="Disordered" evidence="1">
    <location>
        <begin position="26"/>
        <end position="79"/>
    </location>
</feature>
<protein>
    <submittedName>
        <fullName evidence="2">Uncharacterized protein</fullName>
    </submittedName>
</protein>
<evidence type="ECO:0000313" key="2">
    <source>
        <dbReference type="EMBL" id="GFF41440.1"/>
    </source>
</evidence>
<dbReference type="Proteomes" id="UP000465221">
    <property type="component" value="Unassembled WGS sequence"/>
</dbReference>
<feature type="compositionally biased region" description="Polar residues" evidence="1">
    <location>
        <begin position="1"/>
        <end position="11"/>
    </location>
</feature>